<gene>
    <name evidence="10" type="ORF">OMM_03583</name>
</gene>
<comment type="catalytic activity">
    <reaction evidence="9">
        <text>oxaloacetate + ATP = phosphoenolpyruvate + ADP + CO2</text>
        <dbReference type="Rhea" id="RHEA:18617"/>
        <dbReference type="ChEBI" id="CHEBI:16452"/>
        <dbReference type="ChEBI" id="CHEBI:16526"/>
        <dbReference type="ChEBI" id="CHEBI:30616"/>
        <dbReference type="ChEBI" id="CHEBI:58702"/>
        <dbReference type="ChEBI" id="CHEBI:456216"/>
        <dbReference type="EC" id="4.1.1.49"/>
    </reaction>
</comment>
<reference evidence="11" key="1">
    <citation type="submission" date="2012-11" db="EMBL/GenBank/DDBJ databases">
        <authorList>
            <person name="Lucero-Rivera Y.E."/>
            <person name="Tovar-Ramirez D."/>
        </authorList>
    </citation>
    <scope>NUCLEOTIDE SEQUENCE [LARGE SCALE GENOMIC DNA]</scope>
    <source>
        <strain evidence="11">Araruama</strain>
    </source>
</reference>
<evidence type="ECO:0000313" key="11">
    <source>
        <dbReference type="Proteomes" id="UP000189670"/>
    </source>
</evidence>
<keyword evidence="10" id="KW-0418">Kinase</keyword>
<dbReference type="Pfam" id="PF01293">
    <property type="entry name" value="PEPCK_ATP"/>
    <property type="match status" value="1"/>
</dbReference>
<evidence type="ECO:0000256" key="8">
    <source>
        <dbReference type="ARBA" id="ARBA00023239"/>
    </source>
</evidence>
<proteinExistence type="inferred from homology"/>
<dbReference type="GO" id="GO:0004612">
    <property type="term" value="F:phosphoenolpyruvate carboxykinase (ATP) activity"/>
    <property type="evidence" value="ECO:0007669"/>
    <property type="project" value="UniProtKB-EC"/>
</dbReference>
<evidence type="ECO:0000256" key="1">
    <source>
        <dbReference type="ARBA" id="ARBA00004742"/>
    </source>
</evidence>
<evidence type="ECO:0000256" key="7">
    <source>
        <dbReference type="ARBA" id="ARBA00022840"/>
    </source>
</evidence>
<evidence type="ECO:0000256" key="3">
    <source>
        <dbReference type="ARBA" id="ARBA00012363"/>
    </source>
</evidence>
<keyword evidence="6" id="KW-0210">Decarboxylase</keyword>
<keyword evidence="10" id="KW-0670">Pyruvate</keyword>
<sequence>MGKENLRQVKRNLTKARLYEEIIQNREGQITHGGALVVRTGHAQERSHEDRFIVKDQVSEKKVCWGPRINELEASYYQTFINRLLSYMQNKNVYVQNCHVCENTDYQIPIRIVTETAWHSLFARNMFFPIYNQKNPELFNPAFTVIHVPSFQSIPGVDGTKSQTAVIVNMTHKVVIICGSCYAGNIRQAVFTMINYLISDDVFPIRCSANISEQGNVSLFMGREGTGKTTLSIDSQSSFIGDHAHGWSESGIFNFENGIYAKVCEFDEKTVRKLGPVFGNSALCWKMFPFIWTPEIST</sequence>
<keyword evidence="4" id="KW-0312">Gluconeogenesis</keyword>
<protein>
    <recommendedName>
        <fullName evidence="3">phosphoenolpyruvate carboxykinase (ATP)</fullName>
        <ecNumber evidence="3">4.1.1.49</ecNumber>
    </recommendedName>
</protein>
<accession>A0A1V1P564</accession>
<dbReference type="Gene3D" id="3.40.449.10">
    <property type="entry name" value="Phosphoenolpyruvate Carboxykinase, domain 1"/>
    <property type="match status" value="1"/>
</dbReference>
<dbReference type="SUPFAM" id="SSF53795">
    <property type="entry name" value="PEP carboxykinase-like"/>
    <property type="match status" value="1"/>
</dbReference>
<dbReference type="InterPro" id="IPR008210">
    <property type="entry name" value="PEP_carboxykinase_N"/>
</dbReference>
<dbReference type="PANTHER" id="PTHR30031">
    <property type="entry name" value="PHOSPHOENOLPYRUVATE CARBOXYKINASE ATP"/>
    <property type="match status" value="1"/>
</dbReference>
<dbReference type="Gene3D" id="3.90.228.20">
    <property type="match status" value="1"/>
</dbReference>
<dbReference type="InterPro" id="IPR001272">
    <property type="entry name" value="PEP_carboxykinase_ATP"/>
</dbReference>
<name>A0A1V1P564_9BACT</name>
<dbReference type="AlphaFoldDB" id="A0A1V1P564"/>
<dbReference type="Proteomes" id="UP000189670">
    <property type="component" value="Unassembled WGS sequence"/>
</dbReference>
<dbReference type="InterPro" id="IPR013035">
    <property type="entry name" value="PEP_carboxykinase_C"/>
</dbReference>
<dbReference type="PANTHER" id="PTHR30031:SF0">
    <property type="entry name" value="PHOSPHOENOLPYRUVATE CARBOXYKINASE (ATP)"/>
    <property type="match status" value="1"/>
</dbReference>
<keyword evidence="10" id="KW-0808">Transferase</keyword>
<comment type="pathway">
    <text evidence="1">Carbohydrate biosynthesis; gluconeogenesis.</text>
</comment>
<keyword evidence="5" id="KW-0547">Nucleotide-binding</keyword>
<evidence type="ECO:0000256" key="9">
    <source>
        <dbReference type="ARBA" id="ARBA00047371"/>
    </source>
</evidence>
<dbReference type="GO" id="GO:0005524">
    <property type="term" value="F:ATP binding"/>
    <property type="evidence" value="ECO:0007669"/>
    <property type="project" value="UniProtKB-KW"/>
</dbReference>
<comment type="caution">
    <text evidence="10">The sequence shown here is derived from an EMBL/GenBank/DDBJ whole genome shotgun (WGS) entry which is preliminary data.</text>
</comment>
<organism evidence="10 11">
    <name type="scientific">Candidatus Magnetoglobus multicellularis str. Araruama</name>
    <dbReference type="NCBI Taxonomy" id="890399"/>
    <lineage>
        <taxon>Bacteria</taxon>
        <taxon>Pseudomonadati</taxon>
        <taxon>Thermodesulfobacteriota</taxon>
        <taxon>Desulfobacteria</taxon>
        <taxon>Desulfobacterales</taxon>
        <taxon>Desulfobacteraceae</taxon>
        <taxon>Candidatus Magnetoglobus</taxon>
    </lineage>
</organism>
<dbReference type="GO" id="GO:0016301">
    <property type="term" value="F:kinase activity"/>
    <property type="evidence" value="ECO:0007669"/>
    <property type="project" value="UniProtKB-KW"/>
</dbReference>
<evidence type="ECO:0000256" key="5">
    <source>
        <dbReference type="ARBA" id="ARBA00022741"/>
    </source>
</evidence>
<dbReference type="GO" id="GO:0005829">
    <property type="term" value="C:cytosol"/>
    <property type="evidence" value="ECO:0007669"/>
    <property type="project" value="TreeGrafter"/>
</dbReference>
<dbReference type="EMBL" id="ATBP01000518">
    <property type="protein sequence ID" value="ETR69960.1"/>
    <property type="molecule type" value="Genomic_DNA"/>
</dbReference>
<evidence type="ECO:0000313" key="10">
    <source>
        <dbReference type="EMBL" id="ETR69960.1"/>
    </source>
</evidence>
<dbReference type="UniPathway" id="UPA00138"/>
<dbReference type="GO" id="GO:0006094">
    <property type="term" value="P:gluconeogenesis"/>
    <property type="evidence" value="ECO:0007669"/>
    <property type="project" value="UniProtKB-UniPathway"/>
</dbReference>
<evidence type="ECO:0000256" key="4">
    <source>
        <dbReference type="ARBA" id="ARBA00022432"/>
    </source>
</evidence>
<evidence type="ECO:0000256" key="6">
    <source>
        <dbReference type="ARBA" id="ARBA00022793"/>
    </source>
</evidence>
<dbReference type="EC" id="4.1.1.49" evidence="3"/>
<dbReference type="SUPFAM" id="SSF68923">
    <property type="entry name" value="PEP carboxykinase N-terminal domain"/>
    <property type="match status" value="1"/>
</dbReference>
<keyword evidence="7" id="KW-0067">ATP-binding</keyword>
<comment type="similarity">
    <text evidence="2">Belongs to the phosphoenolpyruvate carboxykinase (ATP) family.</text>
</comment>
<keyword evidence="8" id="KW-0456">Lyase</keyword>
<evidence type="ECO:0000256" key="2">
    <source>
        <dbReference type="ARBA" id="ARBA00006052"/>
    </source>
</evidence>